<name>A0A9D2AUK2_9FIRM</name>
<evidence type="ECO:0008006" key="3">
    <source>
        <dbReference type="Google" id="ProtNLM"/>
    </source>
</evidence>
<reference evidence="1" key="1">
    <citation type="journal article" date="2021" name="PeerJ">
        <title>Extensive microbial diversity within the chicken gut microbiome revealed by metagenomics and culture.</title>
        <authorList>
            <person name="Gilroy R."/>
            <person name="Ravi A."/>
            <person name="Getino M."/>
            <person name="Pursley I."/>
            <person name="Horton D.L."/>
            <person name="Alikhan N.F."/>
            <person name="Baker D."/>
            <person name="Gharbi K."/>
            <person name="Hall N."/>
            <person name="Watson M."/>
            <person name="Adriaenssens E.M."/>
            <person name="Foster-Nyarko E."/>
            <person name="Jarju S."/>
            <person name="Secka A."/>
            <person name="Antonio M."/>
            <person name="Oren A."/>
            <person name="Chaudhuri R.R."/>
            <person name="La Ragione R."/>
            <person name="Hildebrand F."/>
            <person name="Pallen M.J."/>
        </authorList>
    </citation>
    <scope>NUCLEOTIDE SEQUENCE</scope>
    <source>
        <strain evidence="1">2189</strain>
    </source>
</reference>
<evidence type="ECO:0000313" key="2">
    <source>
        <dbReference type="Proteomes" id="UP000886847"/>
    </source>
</evidence>
<proteinExistence type="predicted"/>
<reference evidence="1" key="2">
    <citation type="submission" date="2021-04" db="EMBL/GenBank/DDBJ databases">
        <authorList>
            <person name="Gilroy R."/>
        </authorList>
    </citation>
    <scope>NUCLEOTIDE SEQUENCE</scope>
    <source>
        <strain evidence="1">2189</strain>
    </source>
</reference>
<organism evidence="1 2">
    <name type="scientific">Candidatus Borkfalkia faecavium</name>
    <dbReference type="NCBI Taxonomy" id="2838508"/>
    <lineage>
        <taxon>Bacteria</taxon>
        <taxon>Bacillati</taxon>
        <taxon>Bacillota</taxon>
        <taxon>Clostridia</taxon>
        <taxon>Christensenellales</taxon>
        <taxon>Christensenellaceae</taxon>
        <taxon>Candidatus Borkfalkia</taxon>
    </lineage>
</organism>
<accession>A0A9D2AUK2</accession>
<comment type="caution">
    <text evidence="1">The sequence shown here is derived from an EMBL/GenBank/DDBJ whole genome shotgun (WGS) entry which is preliminary data.</text>
</comment>
<dbReference type="EMBL" id="DXEW01000029">
    <property type="protein sequence ID" value="HIX50812.1"/>
    <property type="molecule type" value="Genomic_DNA"/>
</dbReference>
<dbReference type="AlphaFoldDB" id="A0A9D2AUK2"/>
<dbReference type="Proteomes" id="UP000886847">
    <property type="component" value="Unassembled WGS sequence"/>
</dbReference>
<evidence type="ECO:0000313" key="1">
    <source>
        <dbReference type="EMBL" id="HIX50812.1"/>
    </source>
</evidence>
<protein>
    <recommendedName>
        <fullName evidence="3">DUF4145 domain-containing protein</fullName>
    </recommendedName>
</protein>
<gene>
    <name evidence="1" type="ORF">H9851_05965</name>
</gene>
<sequence length="246" mass="28193">MKILDFIEKTKLADRSESEKAKLLCFFHYKETGESVFSMPLISNLFVQCGFNVPNSSRLKTNLTKGKEKAFVNSKGKTATIEFIPAIFQSTEKEYAVLWEDNITIDSDSELIDEQKFVGKRKYLDQLIYQINHSYANNCYDAAAVLMRRLFEVLLVLSYQNYGIDDQIKDSTGKGYIMLDGIVKNAKNNQILKISRIKSEFDTFRMVGNFSAHNITYTAGKKDIDDIKLNYRVMLEELYSKAGLTT</sequence>